<dbReference type="GO" id="GO:0006355">
    <property type="term" value="P:regulation of DNA-templated transcription"/>
    <property type="evidence" value="ECO:0007669"/>
    <property type="project" value="InterPro"/>
</dbReference>
<reference evidence="3 8" key="3">
    <citation type="submission" date="2018-05" db="EMBL/GenBank/DDBJ databases">
        <title>Klebsiella quasipneumonaiae provides a window into carbapenemase gene transfer, plasmid rearrangements and nosocomial acquisition from the hospital environment.</title>
        <authorList>
            <person name="Mathers A.J."/>
            <person name="Vegesana K."/>
            <person name="Stoesser N."/>
            <person name="Crook D."/>
            <person name="Vaughan A."/>
            <person name="Barry K."/>
            <person name="Parikh H."/>
            <person name="Sebra R."/>
            <person name="Kotay S."/>
            <person name="Walker A.S."/>
            <person name="Sheppard A.E."/>
        </authorList>
    </citation>
    <scope>NUCLEOTIDE SEQUENCE [LARGE SCALE GENOMIC DNA]</scope>
    <source>
        <strain evidence="3 8">CAV1761</strain>
    </source>
</reference>
<reference evidence="7" key="1">
    <citation type="submission" date="2016-04" db="EMBL/GenBank/DDBJ databases">
        <authorList>
            <person name="Osei Sekyere J."/>
            <person name="Sivertsen A."/>
            <person name="Pedersen A.T."/>
            <person name="Sundsfjord A."/>
        </authorList>
    </citation>
    <scope>NUCLEOTIDE SEQUENCE [LARGE SCALE GENOMIC DNA]</scope>
    <source>
        <strain evidence="7">945174350</strain>
    </source>
</reference>
<dbReference type="PRINTS" id="PR00038">
    <property type="entry name" value="HTHLUXR"/>
</dbReference>
<evidence type="ECO:0000313" key="5">
    <source>
        <dbReference type="EMBL" id="PYA57147.1"/>
    </source>
</evidence>
<organism evidence="6 10">
    <name type="scientific">Serratia marcescens</name>
    <dbReference type="NCBI Taxonomy" id="615"/>
    <lineage>
        <taxon>Bacteria</taxon>
        <taxon>Pseudomonadati</taxon>
        <taxon>Pseudomonadota</taxon>
        <taxon>Gammaproteobacteria</taxon>
        <taxon>Enterobacterales</taxon>
        <taxon>Yersiniaceae</taxon>
        <taxon>Serratia</taxon>
    </lineage>
</organism>
<dbReference type="EMBL" id="VFMJ01000001">
    <property type="protein sequence ID" value="TQI83170.1"/>
    <property type="molecule type" value="Genomic_DNA"/>
</dbReference>
<accession>A0A0G3SSJ0</accession>
<dbReference type="Pfam" id="PF00196">
    <property type="entry name" value="GerE"/>
    <property type="match status" value="1"/>
</dbReference>
<dbReference type="RefSeq" id="WP_038873648.1">
    <property type="nucleotide sequence ID" value="NZ_CABMHU010000079.1"/>
</dbReference>
<evidence type="ECO:0000313" key="10">
    <source>
        <dbReference type="Proteomes" id="UP000320710"/>
    </source>
</evidence>
<evidence type="ECO:0000256" key="1">
    <source>
        <dbReference type="ARBA" id="ARBA00023125"/>
    </source>
</evidence>
<name>A0A0G3SSJ0_SERMA</name>
<dbReference type="AlphaFoldDB" id="A0A0G3SSJ0"/>
<evidence type="ECO:0000313" key="7">
    <source>
        <dbReference type="Proteomes" id="UP000050489"/>
    </source>
</evidence>
<reference evidence="6 10" key="8">
    <citation type="submission" date="2019-07" db="EMBL/GenBank/DDBJ databases">
        <title>Investigation of anaerobic lignin degradation for improved lignocellulosic biofuels.</title>
        <authorList>
            <person name="Deangelis K.PhD."/>
        </authorList>
    </citation>
    <scope>NUCLEOTIDE SEQUENCE [LARGE SCALE GENOMIC DNA]</scope>
    <source>
        <strain evidence="6 10">106R</strain>
    </source>
</reference>
<proteinExistence type="predicted"/>
<evidence type="ECO:0000313" key="8">
    <source>
        <dbReference type="Proteomes" id="UP000245399"/>
    </source>
</evidence>
<dbReference type="Proteomes" id="UP000245399">
    <property type="component" value="Chromosome"/>
</dbReference>
<dbReference type="GO" id="GO:0003677">
    <property type="term" value="F:DNA binding"/>
    <property type="evidence" value="ECO:0007669"/>
    <property type="project" value="UniProtKB-KW"/>
</dbReference>
<reference evidence="5" key="6">
    <citation type="submission" date="2018-06" db="EMBL/GenBank/DDBJ databases">
        <authorList>
            <person name="Martins R.C."/>
            <person name="Perdigao-Neto L.V."/>
            <person name="Costa S.F."/>
            <person name="Levin A.S.S."/>
        </authorList>
    </citation>
    <scope>NUCLEOTIDE SEQUENCE</scope>
    <source>
        <strain evidence="5">1283</strain>
    </source>
</reference>
<dbReference type="EMBL" id="LJEX02000121">
    <property type="protein sequence ID" value="OCO81535.1"/>
    <property type="molecule type" value="Genomic_DNA"/>
</dbReference>
<evidence type="ECO:0000259" key="2">
    <source>
        <dbReference type="PROSITE" id="PS50043"/>
    </source>
</evidence>
<dbReference type="Proteomes" id="UP000050489">
    <property type="component" value="Unassembled WGS sequence"/>
</dbReference>
<reference evidence="4" key="2">
    <citation type="journal article" date="2017" name="PLoS ONE">
        <title>Genomic and phenotypic characterisation of fluoroquinolone resistance mechanisms in Enterobacteriaceae in Durban, South Africa.</title>
        <authorList>
            <person name="Osei Sekyere J."/>
            <person name="Amoako D.G."/>
        </authorList>
    </citation>
    <scope>NUCLEOTIDE SEQUENCE</scope>
    <source>
        <strain evidence="4">945174350</strain>
    </source>
</reference>
<dbReference type="InterPro" id="IPR036388">
    <property type="entry name" value="WH-like_DNA-bd_sf"/>
</dbReference>
<reference evidence="5 9" key="4">
    <citation type="submission" date="2018-06" db="EMBL/GenBank/DDBJ databases">
        <title>Serratia marcescens genome sequencing and assembly.</title>
        <authorList>
            <person name="Martins R.C.R."/>
            <person name="Perdigao-Neto L.V."/>
            <person name="Costa S.F."/>
            <person name="Levin A.S.S."/>
        </authorList>
    </citation>
    <scope>NUCLEOTIDE SEQUENCE [LARGE SCALE GENOMIC DNA]</scope>
    <source>
        <strain evidence="5 9">1283</strain>
    </source>
</reference>
<dbReference type="PROSITE" id="PS50043">
    <property type="entry name" value="HTH_LUXR_2"/>
    <property type="match status" value="1"/>
</dbReference>
<keyword evidence="9" id="KW-1185">Reference proteome</keyword>
<dbReference type="InterPro" id="IPR016032">
    <property type="entry name" value="Sig_transdc_resp-reg_C-effctor"/>
</dbReference>
<sequence>MEIDIFSECAYTTVGIRQLIKQTWAEKRAPAGFSRKRVCFIDVTIANFEARYRDEYANPNTYKIVIITDCPHEMVIVDRKTIILSNLISLSRFSHLIGDLYKRYSHYTEPPQLSQRESLFLSEWSTGKSLADISSAMNIRNKTANHYKSRIMKKLGASRIKPLLHITRVRCLTDRLNIRINKE</sequence>
<evidence type="ECO:0000313" key="3">
    <source>
        <dbReference type="EMBL" id="AWL70099.1"/>
    </source>
</evidence>
<dbReference type="EMBL" id="CP029449">
    <property type="protein sequence ID" value="AWL70099.1"/>
    <property type="molecule type" value="Genomic_DNA"/>
</dbReference>
<feature type="domain" description="HTH luxR-type" evidence="2">
    <location>
        <begin position="106"/>
        <end position="170"/>
    </location>
</feature>
<dbReference type="EMBL" id="QJQB01000537">
    <property type="protein sequence ID" value="PYA57147.1"/>
    <property type="molecule type" value="Genomic_DNA"/>
</dbReference>
<protein>
    <submittedName>
        <fullName evidence="6">LuxR family capsular biosynthesis transcriptional activator</fullName>
    </submittedName>
    <submittedName>
        <fullName evidence="3">LuxR family transcriptional regulator</fullName>
    </submittedName>
</protein>
<reference evidence="9" key="5">
    <citation type="submission" date="2018-06" db="EMBL/GenBank/DDBJ databases">
        <title>Serratia marcescens genome sequencing and assembly.</title>
        <authorList>
            <person name="Martins R.C."/>
            <person name="Perdigao-Neto L.V."/>
            <person name="Costa S.F."/>
            <person name="Levin A.S.S."/>
        </authorList>
    </citation>
    <scope>NUCLEOTIDE SEQUENCE [LARGE SCALE GENOMIC DNA]</scope>
    <source>
        <strain evidence="9">1283</strain>
    </source>
</reference>
<reference evidence="6 10" key="7">
    <citation type="submission" date="2019-06" db="EMBL/GenBank/DDBJ databases">
        <authorList>
            <person name="Deangelis K."/>
            <person name="Huntemann M."/>
            <person name="Clum A."/>
            <person name="Pillay M."/>
            <person name="Palaniappan K."/>
            <person name="Varghese N."/>
            <person name="Mikhailova N."/>
            <person name="Stamatis D."/>
            <person name="Reddy T."/>
            <person name="Daum C."/>
            <person name="Shapiro N."/>
            <person name="Ivanova N."/>
            <person name="Kyrpides N."/>
            <person name="Woyke T."/>
        </authorList>
    </citation>
    <scope>NUCLEOTIDE SEQUENCE [LARGE SCALE GENOMIC DNA]</scope>
    <source>
        <strain evidence="6 10">106R</strain>
    </source>
</reference>
<dbReference type="Gene3D" id="1.10.10.10">
    <property type="entry name" value="Winged helix-like DNA-binding domain superfamily/Winged helix DNA-binding domain"/>
    <property type="match status" value="1"/>
</dbReference>
<dbReference type="SMART" id="SM00421">
    <property type="entry name" value="HTH_LUXR"/>
    <property type="match status" value="1"/>
</dbReference>
<evidence type="ECO:0000313" key="4">
    <source>
        <dbReference type="EMBL" id="OCO81535.1"/>
    </source>
</evidence>
<evidence type="ECO:0000313" key="6">
    <source>
        <dbReference type="EMBL" id="TQI83170.1"/>
    </source>
</evidence>
<dbReference type="Proteomes" id="UP000320710">
    <property type="component" value="Unassembled WGS sequence"/>
</dbReference>
<dbReference type="SUPFAM" id="SSF46894">
    <property type="entry name" value="C-terminal effector domain of the bipartite response regulators"/>
    <property type="match status" value="1"/>
</dbReference>
<dbReference type="InterPro" id="IPR000792">
    <property type="entry name" value="Tscrpt_reg_LuxR_C"/>
</dbReference>
<evidence type="ECO:0000313" key="9">
    <source>
        <dbReference type="Proteomes" id="UP000247823"/>
    </source>
</evidence>
<gene>
    <name evidence="4" type="ORF">AN695_0223080</name>
    <name evidence="3" type="ORF">DKC05_21805</name>
    <name evidence="5" type="ORF">DMW51_23890</name>
    <name evidence="6" type="ORF">FHU12_0636</name>
</gene>
<dbReference type="Proteomes" id="UP000247823">
    <property type="component" value="Unassembled WGS sequence"/>
</dbReference>
<keyword evidence="1" id="KW-0238">DNA-binding</keyword>